<evidence type="ECO:0000313" key="3">
    <source>
        <dbReference type="Proteomes" id="UP000008810"/>
    </source>
</evidence>
<dbReference type="AlphaFoldDB" id="A0A0Q3J4Q6"/>
<evidence type="ECO:0000313" key="2">
    <source>
        <dbReference type="EnsemblPlants" id="KQK07684"/>
    </source>
</evidence>
<dbReference type="InParanoid" id="A0A0Q3J4Q6"/>
<proteinExistence type="predicted"/>
<dbReference type="Proteomes" id="UP000008810">
    <property type="component" value="Chromosome 2"/>
</dbReference>
<protein>
    <submittedName>
        <fullName evidence="1 2">Uncharacterized protein</fullName>
    </submittedName>
</protein>
<gene>
    <name evidence="1" type="ORF">BRADI_2g36985v3</name>
</gene>
<accession>A0A0Q3J4Q6</accession>
<sequence>MLPIAVQIHAVNCSQTQEPIITLQRFFTLKKRETERGTTHTKKKTVVLFPFPPSSSQVVYEFRGKSDE</sequence>
<organism evidence="1">
    <name type="scientific">Brachypodium distachyon</name>
    <name type="common">Purple false brome</name>
    <name type="synonym">Trachynia distachya</name>
    <dbReference type="NCBI Taxonomy" id="15368"/>
    <lineage>
        <taxon>Eukaryota</taxon>
        <taxon>Viridiplantae</taxon>
        <taxon>Streptophyta</taxon>
        <taxon>Embryophyta</taxon>
        <taxon>Tracheophyta</taxon>
        <taxon>Spermatophyta</taxon>
        <taxon>Magnoliopsida</taxon>
        <taxon>Liliopsida</taxon>
        <taxon>Poales</taxon>
        <taxon>Poaceae</taxon>
        <taxon>BOP clade</taxon>
        <taxon>Pooideae</taxon>
        <taxon>Stipodae</taxon>
        <taxon>Brachypodieae</taxon>
        <taxon>Brachypodium</taxon>
    </lineage>
</organism>
<dbReference type="EMBL" id="CM000881">
    <property type="protein sequence ID" value="KQK07684.1"/>
    <property type="molecule type" value="Genomic_DNA"/>
</dbReference>
<name>A0A0Q3J4Q6_BRADI</name>
<dbReference type="EnsemblPlants" id="KQK07684">
    <property type="protein sequence ID" value="KQK07684"/>
    <property type="gene ID" value="BRADI_2g36985v3"/>
</dbReference>
<reference evidence="2" key="3">
    <citation type="submission" date="2018-08" db="UniProtKB">
        <authorList>
            <consortium name="EnsemblPlants"/>
        </authorList>
    </citation>
    <scope>IDENTIFICATION</scope>
    <source>
        <strain evidence="2">cv. Bd21</strain>
    </source>
</reference>
<reference evidence="1 2" key="1">
    <citation type="journal article" date="2010" name="Nature">
        <title>Genome sequencing and analysis of the model grass Brachypodium distachyon.</title>
        <authorList>
            <consortium name="International Brachypodium Initiative"/>
        </authorList>
    </citation>
    <scope>NUCLEOTIDE SEQUENCE [LARGE SCALE GENOMIC DNA]</scope>
    <source>
        <strain evidence="1 2">Bd21</strain>
    </source>
</reference>
<evidence type="ECO:0000313" key="1">
    <source>
        <dbReference type="EMBL" id="KQK07684.1"/>
    </source>
</evidence>
<keyword evidence="3" id="KW-1185">Reference proteome</keyword>
<reference evidence="1" key="2">
    <citation type="submission" date="2017-06" db="EMBL/GenBank/DDBJ databases">
        <title>WGS assembly of Brachypodium distachyon.</title>
        <authorList>
            <consortium name="The International Brachypodium Initiative"/>
            <person name="Lucas S."/>
            <person name="Harmon-Smith M."/>
            <person name="Lail K."/>
            <person name="Tice H."/>
            <person name="Grimwood J."/>
            <person name="Bruce D."/>
            <person name="Barry K."/>
            <person name="Shu S."/>
            <person name="Lindquist E."/>
            <person name="Wang M."/>
            <person name="Pitluck S."/>
            <person name="Vogel J.P."/>
            <person name="Garvin D.F."/>
            <person name="Mockler T.C."/>
            <person name="Schmutz J."/>
            <person name="Rokhsar D."/>
            <person name="Bevan M.W."/>
        </authorList>
    </citation>
    <scope>NUCLEOTIDE SEQUENCE</scope>
    <source>
        <strain evidence="1">Bd21</strain>
    </source>
</reference>
<dbReference type="Gramene" id="KQK07684">
    <property type="protein sequence ID" value="KQK07684"/>
    <property type="gene ID" value="BRADI_2g36985v3"/>
</dbReference>